<dbReference type="OrthoDB" id="5734946at2"/>
<dbReference type="EMBL" id="VRTS01000001">
    <property type="protein sequence ID" value="TXK65864.1"/>
    <property type="molecule type" value="Genomic_DNA"/>
</dbReference>
<evidence type="ECO:0000256" key="1">
    <source>
        <dbReference type="SAM" id="Phobius"/>
    </source>
</evidence>
<protein>
    <submittedName>
        <fullName evidence="2">DUF4845 domain-containing protein</fullName>
    </submittedName>
</protein>
<keyword evidence="3" id="KW-1185">Reference proteome</keyword>
<dbReference type="RefSeq" id="WP_147890537.1">
    <property type="nucleotide sequence ID" value="NZ_VRTS01000001.1"/>
</dbReference>
<sequence length="136" mass="15450">MGKQQVNSSTGMGRARGITFLSFIIVLVVVGFFAYMAMRLVPVYQEYFSVRQAMKAVAEEAGPNTSPAQIRQSLARRFDISYVENVRPQDIRVIRDARGTQLNIQYQRVTPFLYNIEFLISFDETVELSSRQSAAN</sequence>
<organism evidence="2 3">
    <name type="scientific">Alkalisalibacterium limincola</name>
    <dbReference type="NCBI Taxonomy" id="2699169"/>
    <lineage>
        <taxon>Bacteria</taxon>
        <taxon>Pseudomonadati</taxon>
        <taxon>Pseudomonadota</taxon>
        <taxon>Gammaproteobacteria</taxon>
        <taxon>Lysobacterales</taxon>
        <taxon>Lysobacteraceae</taxon>
        <taxon>Alkalisalibacterium</taxon>
    </lineage>
</organism>
<accession>A0A5C8KV43</accession>
<dbReference type="InterPro" id="IPR032314">
    <property type="entry name" value="DUF4845"/>
</dbReference>
<evidence type="ECO:0000313" key="2">
    <source>
        <dbReference type="EMBL" id="TXK65864.1"/>
    </source>
</evidence>
<keyword evidence="1" id="KW-0472">Membrane</keyword>
<feature type="transmembrane region" description="Helical" evidence="1">
    <location>
        <begin position="20"/>
        <end position="41"/>
    </location>
</feature>
<keyword evidence="1" id="KW-0812">Transmembrane</keyword>
<keyword evidence="1" id="KW-1133">Transmembrane helix</keyword>
<dbReference type="Pfam" id="PF16137">
    <property type="entry name" value="DUF4845"/>
    <property type="match status" value="1"/>
</dbReference>
<gene>
    <name evidence="2" type="ORF">FU658_01855</name>
</gene>
<name>A0A5C8KV43_9GAMM</name>
<proteinExistence type="predicted"/>
<dbReference type="Proteomes" id="UP000321248">
    <property type="component" value="Unassembled WGS sequence"/>
</dbReference>
<comment type="caution">
    <text evidence="2">The sequence shown here is derived from an EMBL/GenBank/DDBJ whole genome shotgun (WGS) entry which is preliminary data.</text>
</comment>
<evidence type="ECO:0000313" key="3">
    <source>
        <dbReference type="Proteomes" id="UP000321248"/>
    </source>
</evidence>
<reference evidence="2 3" key="1">
    <citation type="submission" date="2019-08" db="EMBL/GenBank/DDBJ databases">
        <authorList>
            <person name="Karlyshev A.V."/>
        </authorList>
    </citation>
    <scope>NUCLEOTIDE SEQUENCE [LARGE SCALE GENOMIC DNA]</scope>
    <source>
        <strain evidence="2 3">Alg18-2.2</strain>
    </source>
</reference>
<dbReference type="AlphaFoldDB" id="A0A5C8KV43"/>